<dbReference type="SUPFAM" id="SSF49464">
    <property type="entry name" value="Carboxypeptidase regulatory domain-like"/>
    <property type="match status" value="1"/>
</dbReference>
<sequence length="184" mass="21195">MDNRNVKILRKKPFDKKYDFFSLDENVRVCSKCKTTVVEFTNLSNEEIFIHIKASNQEVCERLCKHQNNLFYDVLRTYRHSLTFIILAGFFLFAGSEKSIAKNQFTHTNSVIINQSYDNLEFQVLKNNNTESQIQGIVVDSHSKKPLQGVAILIQKSVVGTVTSKNGEFNLAVPDQFNKKKVKR</sequence>
<evidence type="ECO:0000313" key="2">
    <source>
        <dbReference type="Proteomes" id="UP001165488"/>
    </source>
</evidence>
<accession>A0ABS9UL50</accession>
<dbReference type="InterPro" id="IPR008969">
    <property type="entry name" value="CarboxyPept-like_regulatory"/>
</dbReference>
<dbReference type="EMBL" id="JAKZGS010000002">
    <property type="protein sequence ID" value="MCH7397104.1"/>
    <property type="molecule type" value="Genomic_DNA"/>
</dbReference>
<dbReference type="RefSeq" id="WP_241273608.1">
    <property type="nucleotide sequence ID" value="NZ_JAKZGS010000002.1"/>
</dbReference>
<proteinExistence type="predicted"/>
<reference evidence="1" key="1">
    <citation type="submission" date="2022-03" db="EMBL/GenBank/DDBJ databases">
        <title>De novo assembled genomes of Belliella spp. (Cyclobacteriaceae) strains.</title>
        <authorList>
            <person name="Szabo A."/>
            <person name="Korponai K."/>
            <person name="Felfoldi T."/>
        </authorList>
    </citation>
    <scope>NUCLEOTIDE SEQUENCE</scope>
    <source>
        <strain evidence="1">DSM 107340</strain>
    </source>
</reference>
<protein>
    <submittedName>
        <fullName evidence="1">Carboxypeptidase-like regulatory domain-containing protein</fullName>
    </submittedName>
</protein>
<comment type="caution">
    <text evidence="1">The sequence shown here is derived from an EMBL/GenBank/DDBJ whole genome shotgun (WGS) entry which is preliminary data.</text>
</comment>
<organism evidence="1 2">
    <name type="scientific">Belliella calami</name>
    <dbReference type="NCBI Taxonomy" id="2923436"/>
    <lineage>
        <taxon>Bacteria</taxon>
        <taxon>Pseudomonadati</taxon>
        <taxon>Bacteroidota</taxon>
        <taxon>Cytophagia</taxon>
        <taxon>Cytophagales</taxon>
        <taxon>Cyclobacteriaceae</taxon>
        <taxon>Belliella</taxon>
    </lineage>
</organism>
<evidence type="ECO:0000313" key="1">
    <source>
        <dbReference type="EMBL" id="MCH7397104.1"/>
    </source>
</evidence>
<gene>
    <name evidence="1" type="ORF">MM236_03850</name>
</gene>
<keyword evidence="2" id="KW-1185">Reference proteome</keyword>
<name>A0ABS9UL50_9BACT</name>
<dbReference type="Proteomes" id="UP001165488">
    <property type="component" value="Unassembled WGS sequence"/>
</dbReference>
<dbReference type="Pfam" id="PF13715">
    <property type="entry name" value="CarbopepD_reg_2"/>
    <property type="match status" value="1"/>
</dbReference>